<dbReference type="Gene3D" id="3.40.50.300">
    <property type="entry name" value="P-loop containing nucleotide triphosphate hydrolases"/>
    <property type="match status" value="1"/>
</dbReference>
<dbReference type="PROSITE" id="PS50088">
    <property type="entry name" value="ANK_REPEAT"/>
    <property type="match status" value="1"/>
</dbReference>
<dbReference type="InterPro" id="IPR031350">
    <property type="entry name" value="Goodbye_dom"/>
</dbReference>
<reference evidence="4" key="2">
    <citation type="journal article" date="2020" name="Nat. Commun.">
        <title>Large-scale genome sequencing of mycorrhizal fungi provides insights into the early evolution of symbiotic traits.</title>
        <authorList>
            <person name="Miyauchi S."/>
            <person name="Kiss E."/>
            <person name="Kuo A."/>
            <person name="Drula E."/>
            <person name="Kohler A."/>
            <person name="Sanchez-Garcia M."/>
            <person name="Morin E."/>
            <person name="Andreopoulos B."/>
            <person name="Barry K.W."/>
            <person name="Bonito G."/>
            <person name="Buee M."/>
            <person name="Carver A."/>
            <person name="Chen C."/>
            <person name="Cichocki N."/>
            <person name="Clum A."/>
            <person name="Culley D."/>
            <person name="Crous P.W."/>
            <person name="Fauchery L."/>
            <person name="Girlanda M."/>
            <person name="Hayes R.D."/>
            <person name="Keri Z."/>
            <person name="LaButti K."/>
            <person name="Lipzen A."/>
            <person name="Lombard V."/>
            <person name="Magnuson J."/>
            <person name="Maillard F."/>
            <person name="Murat C."/>
            <person name="Nolan M."/>
            <person name="Ohm R.A."/>
            <person name="Pangilinan J."/>
            <person name="Pereira M.F."/>
            <person name="Perotto S."/>
            <person name="Peter M."/>
            <person name="Pfister S."/>
            <person name="Riley R."/>
            <person name="Sitrit Y."/>
            <person name="Stielow J.B."/>
            <person name="Szollosi G."/>
            <person name="Zifcakova L."/>
            <person name="Stursova M."/>
            <person name="Spatafora J.W."/>
            <person name="Tedersoo L."/>
            <person name="Vaario L.M."/>
            <person name="Yamada A."/>
            <person name="Yan M."/>
            <person name="Wang P."/>
            <person name="Xu J."/>
            <person name="Bruns T."/>
            <person name="Baldrian P."/>
            <person name="Vilgalys R."/>
            <person name="Dunand C."/>
            <person name="Henrissat B."/>
            <person name="Grigoriev I.V."/>
            <person name="Hibbett D."/>
            <person name="Nagy L.G."/>
            <person name="Martin F.M."/>
        </authorList>
    </citation>
    <scope>NUCLEOTIDE SEQUENCE</scope>
    <source>
        <strain evidence="4">Prilba</strain>
    </source>
</reference>
<dbReference type="InterPro" id="IPR007111">
    <property type="entry name" value="NACHT_NTPase"/>
</dbReference>
<sequence length="946" mass="106434">MSQNPPEAAPSSDYNVIFDNALELYKKKTGRDLTSDPLLRRLESCNSPDSVLSLLKQKIPGFDQSESRDESLTKWVSPAVNVFCTFSSTIGGAVSLAYPPAGVIFTGIASLLSVVLAVGASQSTLVDLFERIENFFIRLGTYVELPPTSEMTDIIVKVMVDVLLILALVTREIKQGKIKRFVKKLVGKSDIEDALRRLDKLTQEESRMAAAQGLRVTHDVDERVITLGDGVRVANFKLDDVLDGGENVREELQKVARDVGDLVKDASDDKRNQMLQDIAKLRQDLANWLSPPDPSINFNTADHARHKGTAEWFTQSNVFKNRKESSSLLWIHGKPGSGKSVLSSAIIQDVKSVCNTTSGHMAFFLFDFKDIGKQDARALLSSLIVQLSNQSNDFYDVLLPFYFSHHHGTQQPSISALTRCLEDMLRVPEALPIYLIIDALDECPNTTGILSPRDEVLALVEGLVNLNLPNLRLCVTSRPEPDIRTSLKPLTSTSNSISLHDESGQKKDIVDFVCSVVYSDRKIRRWREEDKLLVIKTLSDKADGMFRWVFCQLETLRHCLPPSVSRILAELPETLDETYERILQEIPKTNRVHAHRLLECLTVAVRPLKVDELAEVLAINFDAEGGIPKLNENFRWADQEQAVLPACSSLVAIVEYEGLDPGPDLDLGSDSRRVQFSHFSVKEFLTSDRLAASAVDVLRGHHIRLEPAHTIMAQACLSVLLRVDHHMDKETILSYPLAKYAGKCFVDHAKFGDVLSHIIDGLDDLLDPDKPHFNTWLWLWYGDWVGWGYVWYSSPEFNPYPGETISDPNLEHPVPIYPPRISPLYHALALSYTCLAQHLVLKRPRDVHATDKYGISALHIAAHLPNAEVAQMLIERAAAVNGRDNKGRTPLHFAMRDNRWDWGDDSLRQYKYYSSMVRKSRCRTTWARPHCTEHRNVVTSTLYSLY</sequence>
<evidence type="ECO:0000256" key="1">
    <source>
        <dbReference type="ARBA" id="ARBA00022737"/>
    </source>
</evidence>
<dbReference type="Pfam" id="PF22939">
    <property type="entry name" value="WHD_GPIID"/>
    <property type="match status" value="1"/>
</dbReference>
<dbReference type="Proteomes" id="UP000759537">
    <property type="component" value="Unassembled WGS sequence"/>
</dbReference>
<reference evidence="4" key="1">
    <citation type="submission" date="2019-10" db="EMBL/GenBank/DDBJ databases">
        <authorList>
            <consortium name="DOE Joint Genome Institute"/>
            <person name="Kuo A."/>
            <person name="Miyauchi S."/>
            <person name="Kiss E."/>
            <person name="Drula E."/>
            <person name="Kohler A."/>
            <person name="Sanchez-Garcia M."/>
            <person name="Andreopoulos B."/>
            <person name="Barry K.W."/>
            <person name="Bonito G."/>
            <person name="Buee M."/>
            <person name="Carver A."/>
            <person name="Chen C."/>
            <person name="Cichocki N."/>
            <person name="Clum A."/>
            <person name="Culley D."/>
            <person name="Crous P.W."/>
            <person name="Fauchery L."/>
            <person name="Girlanda M."/>
            <person name="Hayes R."/>
            <person name="Keri Z."/>
            <person name="LaButti K."/>
            <person name="Lipzen A."/>
            <person name="Lombard V."/>
            <person name="Magnuson J."/>
            <person name="Maillard F."/>
            <person name="Morin E."/>
            <person name="Murat C."/>
            <person name="Nolan M."/>
            <person name="Ohm R."/>
            <person name="Pangilinan J."/>
            <person name="Pereira M."/>
            <person name="Perotto S."/>
            <person name="Peter M."/>
            <person name="Riley R."/>
            <person name="Sitrit Y."/>
            <person name="Stielow B."/>
            <person name="Szollosi G."/>
            <person name="Zifcakova L."/>
            <person name="Stursova M."/>
            <person name="Spatafora J.W."/>
            <person name="Tedersoo L."/>
            <person name="Vaario L.-M."/>
            <person name="Yamada A."/>
            <person name="Yan M."/>
            <person name="Wang P."/>
            <person name="Xu J."/>
            <person name="Bruns T."/>
            <person name="Baldrian P."/>
            <person name="Vilgalys R."/>
            <person name="Henrissat B."/>
            <person name="Grigoriev I.V."/>
            <person name="Hibbett D."/>
            <person name="Nagy L.G."/>
            <person name="Martin F.M."/>
        </authorList>
    </citation>
    <scope>NUCLEOTIDE SEQUENCE</scope>
    <source>
        <strain evidence="4">Prilba</strain>
    </source>
</reference>
<keyword evidence="1" id="KW-0677">Repeat</keyword>
<dbReference type="EMBL" id="WHVB01000065">
    <property type="protein sequence ID" value="KAF8463776.1"/>
    <property type="molecule type" value="Genomic_DNA"/>
</dbReference>
<feature type="repeat" description="ANK" evidence="2">
    <location>
        <begin position="853"/>
        <end position="885"/>
    </location>
</feature>
<protein>
    <recommendedName>
        <fullName evidence="3">NACHT domain-containing protein</fullName>
    </recommendedName>
</protein>
<gene>
    <name evidence="4" type="ORF">DFH94DRAFT_425360</name>
</gene>
<feature type="domain" description="NACHT" evidence="3">
    <location>
        <begin position="327"/>
        <end position="479"/>
    </location>
</feature>
<dbReference type="InterPro" id="IPR027417">
    <property type="entry name" value="P-loop_NTPase"/>
</dbReference>
<dbReference type="SUPFAM" id="SSF52540">
    <property type="entry name" value="P-loop containing nucleoside triphosphate hydrolases"/>
    <property type="match status" value="1"/>
</dbReference>
<dbReference type="Pfam" id="PF17109">
    <property type="entry name" value="Goodbye"/>
    <property type="match status" value="1"/>
</dbReference>
<dbReference type="Pfam" id="PF24883">
    <property type="entry name" value="NPHP3_N"/>
    <property type="match status" value="1"/>
</dbReference>
<dbReference type="PANTHER" id="PTHR10039">
    <property type="entry name" value="AMELOGENIN"/>
    <property type="match status" value="1"/>
</dbReference>
<dbReference type="InterPro" id="IPR002110">
    <property type="entry name" value="Ankyrin_rpt"/>
</dbReference>
<evidence type="ECO:0000256" key="2">
    <source>
        <dbReference type="PROSITE-ProRule" id="PRU00023"/>
    </source>
</evidence>
<evidence type="ECO:0000313" key="4">
    <source>
        <dbReference type="EMBL" id="KAF8463776.1"/>
    </source>
</evidence>
<proteinExistence type="predicted"/>
<dbReference type="OrthoDB" id="4760524at2759"/>
<dbReference type="Gene3D" id="1.25.40.20">
    <property type="entry name" value="Ankyrin repeat-containing domain"/>
    <property type="match status" value="1"/>
</dbReference>
<dbReference type="PROSITE" id="PS50837">
    <property type="entry name" value="NACHT"/>
    <property type="match status" value="1"/>
</dbReference>
<evidence type="ECO:0000313" key="5">
    <source>
        <dbReference type="Proteomes" id="UP000759537"/>
    </source>
</evidence>
<dbReference type="SUPFAM" id="SSF48403">
    <property type="entry name" value="Ankyrin repeat"/>
    <property type="match status" value="1"/>
</dbReference>
<dbReference type="InterPro" id="IPR054471">
    <property type="entry name" value="GPIID_WHD"/>
</dbReference>
<dbReference type="PROSITE" id="PS50297">
    <property type="entry name" value="ANK_REP_REGION"/>
    <property type="match status" value="1"/>
</dbReference>
<keyword evidence="5" id="KW-1185">Reference proteome</keyword>
<dbReference type="AlphaFoldDB" id="A0A9P5MPY4"/>
<comment type="caution">
    <text evidence="4">The sequence shown here is derived from an EMBL/GenBank/DDBJ whole genome shotgun (WGS) entry which is preliminary data.</text>
</comment>
<dbReference type="Pfam" id="PF12796">
    <property type="entry name" value="Ank_2"/>
    <property type="match status" value="1"/>
</dbReference>
<accession>A0A9P5MPY4</accession>
<organism evidence="4 5">
    <name type="scientific">Russula ochroleuca</name>
    <dbReference type="NCBI Taxonomy" id="152965"/>
    <lineage>
        <taxon>Eukaryota</taxon>
        <taxon>Fungi</taxon>
        <taxon>Dikarya</taxon>
        <taxon>Basidiomycota</taxon>
        <taxon>Agaricomycotina</taxon>
        <taxon>Agaricomycetes</taxon>
        <taxon>Russulales</taxon>
        <taxon>Russulaceae</taxon>
        <taxon>Russula</taxon>
    </lineage>
</organism>
<keyword evidence="2" id="KW-0040">ANK repeat</keyword>
<dbReference type="InterPro" id="IPR036770">
    <property type="entry name" value="Ankyrin_rpt-contain_sf"/>
</dbReference>
<evidence type="ECO:0000259" key="3">
    <source>
        <dbReference type="PROSITE" id="PS50837"/>
    </source>
</evidence>
<dbReference type="InterPro" id="IPR056884">
    <property type="entry name" value="NPHP3-like_N"/>
</dbReference>
<name>A0A9P5MPY4_9AGAM</name>